<dbReference type="AlphaFoldDB" id="A0A085Z8S9"/>
<gene>
    <name evidence="1" type="ORF">IX39_09540</name>
</gene>
<dbReference type="EMBL" id="JPRP01000001">
    <property type="protein sequence ID" value="KFF00843.1"/>
    <property type="molecule type" value="Genomic_DNA"/>
</dbReference>
<reference evidence="1 2" key="1">
    <citation type="submission" date="2014-07" db="EMBL/GenBank/DDBJ databases">
        <title>Genome of Chryseobacterium formosense LMG 24722.</title>
        <authorList>
            <person name="Pipes S.E."/>
            <person name="Stropko S.J."/>
            <person name="Newman J.D."/>
        </authorList>
    </citation>
    <scope>NUCLEOTIDE SEQUENCE [LARGE SCALE GENOMIC DNA]</scope>
    <source>
        <strain evidence="1 2">LMG 24722</strain>
    </source>
</reference>
<keyword evidence="2" id="KW-1185">Reference proteome</keyword>
<name>A0A085Z8S9_9FLAO</name>
<evidence type="ECO:0000313" key="2">
    <source>
        <dbReference type="Proteomes" id="UP000028713"/>
    </source>
</evidence>
<sequence length="60" mass="7121">MGFSLVHPQIKKAMISRYKYFISDNLDTINLIILNFTISLYTTRVYNLWKHLSLHPQLPL</sequence>
<organism evidence="1 2">
    <name type="scientific">Chryseobacterium formosense</name>
    <dbReference type="NCBI Taxonomy" id="236814"/>
    <lineage>
        <taxon>Bacteria</taxon>
        <taxon>Pseudomonadati</taxon>
        <taxon>Bacteroidota</taxon>
        <taxon>Flavobacteriia</taxon>
        <taxon>Flavobacteriales</taxon>
        <taxon>Weeksellaceae</taxon>
        <taxon>Chryseobacterium group</taxon>
        <taxon>Chryseobacterium</taxon>
    </lineage>
</organism>
<dbReference type="STRING" id="236814.IX39_09540"/>
<evidence type="ECO:0000313" key="1">
    <source>
        <dbReference type="EMBL" id="KFF00843.1"/>
    </source>
</evidence>
<dbReference type="Proteomes" id="UP000028713">
    <property type="component" value="Unassembled WGS sequence"/>
</dbReference>
<proteinExistence type="predicted"/>
<protein>
    <submittedName>
        <fullName evidence="1">Uncharacterized protein</fullName>
    </submittedName>
</protein>
<accession>A0A085Z8S9</accession>
<comment type="caution">
    <text evidence="1">The sequence shown here is derived from an EMBL/GenBank/DDBJ whole genome shotgun (WGS) entry which is preliminary data.</text>
</comment>